<dbReference type="Ensembl" id="ENSVURT00010001505.1">
    <property type="protein sequence ID" value="ENSVURP00010001317.1"/>
    <property type="gene ID" value="ENSVURG00010001124.1"/>
</dbReference>
<evidence type="ECO:0000313" key="3">
    <source>
        <dbReference type="Proteomes" id="UP000314987"/>
    </source>
</evidence>
<evidence type="ECO:0000259" key="1">
    <source>
        <dbReference type="PROSITE" id="PS50805"/>
    </source>
</evidence>
<dbReference type="InterPro" id="IPR036051">
    <property type="entry name" value="KRAB_dom_sf"/>
</dbReference>
<dbReference type="PANTHER" id="PTHR23232">
    <property type="entry name" value="KRAB DOMAIN C2H2 ZINC FINGER"/>
    <property type="match status" value="1"/>
</dbReference>
<dbReference type="InterPro" id="IPR001909">
    <property type="entry name" value="KRAB"/>
</dbReference>
<reference evidence="2" key="2">
    <citation type="submission" date="2025-08" db="UniProtKB">
        <authorList>
            <consortium name="Ensembl"/>
        </authorList>
    </citation>
    <scope>IDENTIFICATION</scope>
</reference>
<evidence type="ECO:0000313" key="2">
    <source>
        <dbReference type="Ensembl" id="ENSVURP00010001317.1"/>
    </source>
</evidence>
<reference evidence="2" key="3">
    <citation type="submission" date="2025-09" db="UniProtKB">
        <authorList>
            <consortium name="Ensembl"/>
        </authorList>
    </citation>
    <scope>IDENTIFICATION</scope>
</reference>
<reference evidence="3" key="1">
    <citation type="submission" date="2018-12" db="EMBL/GenBank/DDBJ databases">
        <authorList>
            <person name="Yazar S."/>
        </authorList>
    </citation>
    <scope>NUCLEOTIDE SEQUENCE [LARGE SCALE GENOMIC DNA]</scope>
</reference>
<dbReference type="InterPro" id="IPR050169">
    <property type="entry name" value="Krueppel_C2H2_ZnF"/>
</dbReference>
<dbReference type="GO" id="GO:0006355">
    <property type="term" value="P:regulation of DNA-templated transcription"/>
    <property type="evidence" value="ECO:0007669"/>
    <property type="project" value="InterPro"/>
</dbReference>
<organism evidence="2 3">
    <name type="scientific">Vombatus ursinus</name>
    <name type="common">Common wombat</name>
    <dbReference type="NCBI Taxonomy" id="29139"/>
    <lineage>
        <taxon>Eukaryota</taxon>
        <taxon>Metazoa</taxon>
        <taxon>Chordata</taxon>
        <taxon>Craniata</taxon>
        <taxon>Vertebrata</taxon>
        <taxon>Euteleostomi</taxon>
        <taxon>Mammalia</taxon>
        <taxon>Metatheria</taxon>
        <taxon>Diprotodontia</taxon>
        <taxon>Vombatidae</taxon>
        <taxon>Vombatus</taxon>
    </lineage>
</organism>
<name>A0A4X2JWB4_VOMUR</name>
<keyword evidence="3" id="KW-1185">Reference proteome</keyword>
<sequence>MEICDVAVYLTQKEWEALTPFQQALYRHVVLENYSNMISLAFLFPKPAVISQLEQGGDPWVLDPQGPLDREGTCYTGECTKSLPFPPLLCLCLCINKACDPLTQYNVE</sequence>
<accession>A0A4X2JWB4</accession>
<dbReference type="Gene3D" id="6.10.140.140">
    <property type="match status" value="1"/>
</dbReference>
<dbReference type="SMART" id="SM00349">
    <property type="entry name" value="KRAB"/>
    <property type="match status" value="1"/>
</dbReference>
<dbReference type="SUPFAM" id="SSF109640">
    <property type="entry name" value="KRAB domain (Kruppel-associated box)"/>
    <property type="match status" value="1"/>
</dbReference>
<proteinExistence type="predicted"/>
<dbReference type="AlphaFoldDB" id="A0A4X2JWB4"/>
<dbReference type="PROSITE" id="PS50805">
    <property type="entry name" value="KRAB"/>
    <property type="match status" value="1"/>
</dbReference>
<dbReference type="CDD" id="cd07765">
    <property type="entry name" value="KRAB_A-box"/>
    <property type="match status" value="1"/>
</dbReference>
<protein>
    <recommendedName>
        <fullName evidence="1">KRAB domain-containing protein</fullName>
    </recommendedName>
</protein>
<feature type="domain" description="KRAB" evidence="1">
    <location>
        <begin position="1"/>
        <end position="72"/>
    </location>
</feature>
<dbReference type="PANTHER" id="PTHR23232:SF142">
    <property type="entry name" value="GASTRULA ZINC FINGER PROTEIN XLCGF57.1-LIKE-RELATED"/>
    <property type="match status" value="1"/>
</dbReference>
<dbReference type="STRING" id="29139.ENSVURP00010001317"/>
<dbReference type="Pfam" id="PF01352">
    <property type="entry name" value="KRAB"/>
    <property type="match status" value="1"/>
</dbReference>
<dbReference type="GeneTree" id="ENSGT00940000163169"/>
<dbReference type="Proteomes" id="UP000314987">
    <property type="component" value="Unassembled WGS sequence"/>
</dbReference>